<evidence type="ECO:0000256" key="5">
    <source>
        <dbReference type="ARBA" id="ARBA00023136"/>
    </source>
</evidence>
<feature type="transmembrane region" description="Helical" evidence="6">
    <location>
        <begin position="235"/>
        <end position="257"/>
    </location>
</feature>
<feature type="transmembrane region" description="Helical" evidence="6">
    <location>
        <begin position="386"/>
        <end position="406"/>
    </location>
</feature>
<feature type="transmembrane region" description="Helical" evidence="6">
    <location>
        <begin position="277"/>
        <end position="301"/>
    </location>
</feature>
<gene>
    <name evidence="7" type="ORF">CD31_23010</name>
</gene>
<feature type="transmembrane region" description="Helical" evidence="6">
    <location>
        <begin position="20"/>
        <end position="39"/>
    </location>
</feature>
<evidence type="ECO:0000313" key="7">
    <source>
        <dbReference type="EMBL" id="KGR80961.1"/>
    </source>
</evidence>
<evidence type="ECO:0000256" key="4">
    <source>
        <dbReference type="ARBA" id="ARBA00022989"/>
    </source>
</evidence>
<dbReference type="PIRSF" id="PIRSF006060">
    <property type="entry name" value="AA_transporter"/>
    <property type="match status" value="1"/>
</dbReference>
<feature type="transmembrane region" description="Helical" evidence="6">
    <location>
        <begin position="90"/>
        <end position="114"/>
    </location>
</feature>
<accession>A0ABR4XTR6</accession>
<keyword evidence="3 6" id="KW-0812">Transmembrane</keyword>
<dbReference type="EMBL" id="JPVR01000081">
    <property type="protein sequence ID" value="KGR80961.1"/>
    <property type="molecule type" value="Genomic_DNA"/>
</dbReference>
<keyword evidence="4 6" id="KW-1133">Transmembrane helix</keyword>
<keyword evidence="2" id="KW-1003">Cell membrane</keyword>
<feature type="transmembrane region" description="Helical" evidence="6">
    <location>
        <begin position="352"/>
        <end position="374"/>
    </location>
</feature>
<dbReference type="InterPro" id="IPR004757">
    <property type="entry name" value="EtNH_permease"/>
</dbReference>
<comment type="subcellular location">
    <subcellularLocation>
        <location evidence="1">Cell membrane</location>
        <topology evidence="1">Multi-pass membrane protein</topology>
    </subcellularLocation>
</comment>
<keyword evidence="8" id="KW-1185">Reference proteome</keyword>
<feature type="transmembrane region" description="Helical" evidence="6">
    <location>
        <begin position="45"/>
        <end position="69"/>
    </location>
</feature>
<dbReference type="NCBIfam" id="TIGR00908">
    <property type="entry name" value="2A0305"/>
    <property type="match status" value="1"/>
</dbReference>
<dbReference type="PANTHER" id="PTHR42770">
    <property type="entry name" value="AMINO ACID TRANSPORTER-RELATED"/>
    <property type="match status" value="1"/>
</dbReference>
<feature type="transmembrane region" description="Helical" evidence="6">
    <location>
        <begin position="120"/>
        <end position="143"/>
    </location>
</feature>
<dbReference type="PANTHER" id="PTHR42770:SF7">
    <property type="entry name" value="MEMBRANE PROTEIN"/>
    <property type="match status" value="1"/>
</dbReference>
<sequence length="469" mass="51144">MSSKKDEIIVLKKALTPIHLWTIGVGIVISGNYFGWNFGLSQSGFLGMLIATLFMAIMYLTMTLGISELSTMLPYAGGPYSFARRAMGRYIGFITGVGVVLQYVIAAPIIAIGIGGYISFLFPAVPTVVAAAFMYALFMGVHIIGIKEYATIEMVLVFIALGLLVLMYFVGLPQINVGHLFPENGDLIPGGFKGIWSALPYAMWLFLAIEMLPMLSEETRDVQKDMPKGLISGMVTLLILSILTTTVAIGLAGIDVMTVAEDPLPAAIAAVFGNTYWLAQILASVGLVGLIASFSGVILAYSRQVYALSRAGYLPSILSKMHKKRQTPYMAIILPGFIGLVLVILFNPDDLILISTFGALVSYITMNLSVLILRKKEPHLVRTFKTPLYPFTPIVSLVLAVIAIFASFFANLTFFIVCLAVFAVATIYYWVWARHHINEDAPEERFAKDAATVQVEVQAPVSPIEAIRE</sequence>
<dbReference type="Proteomes" id="UP000030487">
    <property type="component" value="Unassembled WGS sequence"/>
</dbReference>
<comment type="caution">
    <text evidence="7">The sequence shown here is derived from an EMBL/GenBank/DDBJ whole genome shotgun (WGS) entry which is preliminary data.</text>
</comment>
<evidence type="ECO:0000256" key="1">
    <source>
        <dbReference type="ARBA" id="ARBA00004651"/>
    </source>
</evidence>
<feature type="transmembrane region" description="Helical" evidence="6">
    <location>
        <begin position="155"/>
        <end position="175"/>
    </location>
</feature>
<dbReference type="Pfam" id="PF13520">
    <property type="entry name" value="AA_permease_2"/>
    <property type="match status" value="1"/>
</dbReference>
<feature type="transmembrane region" description="Helical" evidence="6">
    <location>
        <begin position="195"/>
        <end position="215"/>
    </location>
</feature>
<name>A0ABR4XTR6_9BACI</name>
<dbReference type="InterPro" id="IPR050367">
    <property type="entry name" value="APC_superfamily"/>
</dbReference>
<evidence type="ECO:0000256" key="2">
    <source>
        <dbReference type="ARBA" id="ARBA00022475"/>
    </source>
</evidence>
<dbReference type="RefSeq" id="WP_036081296.1">
    <property type="nucleotide sequence ID" value="NZ_AVCW01000001.1"/>
</dbReference>
<feature type="transmembrane region" description="Helical" evidence="6">
    <location>
        <begin position="412"/>
        <end position="431"/>
    </location>
</feature>
<keyword evidence="5 6" id="KW-0472">Membrane</keyword>
<evidence type="ECO:0000256" key="3">
    <source>
        <dbReference type="ARBA" id="ARBA00022692"/>
    </source>
</evidence>
<reference evidence="7 8" key="1">
    <citation type="submission" date="2014-02" db="EMBL/GenBank/DDBJ databases">
        <title>Draft genome sequence of Lysinibacillus boronitolerans NBRC 103108.</title>
        <authorList>
            <person name="Zhang F."/>
            <person name="Wang G."/>
            <person name="Zhang L."/>
        </authorList>
    </citation>
    <scope>NUCLEOTIDE SEQUENCE [LARGE SCALE GENOMIC DNA]</scope>
    <source>
        <strain evidence="7 8">NBRC 103108</strain>
    </source>
</reference>
<feature type="transmembrane region" description="Helical" evidence="6">
    <location>
        <begin position="329"/>
        <end position="346"/>
    </location>
</feature>
<dbReference type="Gene3D" id="1.20.1740.10">
    <property type="entry name" value="Amino acid/polyamine transporter I"/>
    <property type="match status" value="1"/>
</dbReference>
<evidence type="ECO:0000313" key="8">
    <source>
        <dbReference type="Proteomes" id="UP000030487"/>
    </source>
</evidence>
<protein>
    <submittedName>
        <fullName evidence="7">Ethanolamine transporter</fullName>
    </submittedName>
</protein>
<proteinExistence type="predicted"/>
<dbReference type="InterPro" id="IPR002293">
    <property type="entry name" value="AA/rel_permease1"/>
</dbReference>
<evidence type="ECO:0000256" key="6">
    <source>
        <dbReference type="SAM" id="Phobius"/>
    </source>
</evidence>
<organism evidence="7 8">
    <name type="scientific">Lysinibacillus boronitolerans JCM 21713 = 10a = NBRC 103108</name>
    <dbReference type="NCBI Taxonomy" id="1294264"/>
    <lineage>
        <taxon>Bacteria</taxon>
        <taxon>Bacillati</taxon>
        <taxon>Bacillota</taxon>
        <taxon>Bacilli</taxon>
        <taxon>Bacillales</taxon>
        <taxon>Bacillaceae</taxon>
        <taxon>Lysinibacillus</taxon>
    </lineage>
</organism>